<dbReference type="EC" id="6.3.4.14" evidence="1"/>
<dbReference type="PROSITE" id="PS00866">
    <property type="entry name" value="CPSASE_1"/>
    <property type="match status" value="1"/>
</dbReference>
<dbReference type="InterPro" id="IPR016185">
    <property type="entry name" value="PreATP-grasp_dom_sf"/>
</dbReference>
<dbReference type="InterPro" id="IPR011054">
    <property type="entry name" value="Rudment_hybrid_motif"/>
</dbReference>
<evidence type="ECO:0000259" key="7">
    <source>
        <dbReference type="PROSITE" id="PS50975"/>
    </source>
</evidence>
<dbReference type="InterPro" id="IPR011764">
    <property type="entry name" value="Biotin_carboxylation_dom"/>
</dbReference>
<dbReference type="InterPro" id="IPR050856">
    <property type="entry name" value="Biotin_carboxylase_complex"/>
</dbReference>
<evidence type="ECO:0000256" key="1">
    <source>
        <dbReference type="ARBA" id="ARBA00013263"/>
    </source>
</evidence>
<evidence type="ECO:0000256" key="2">
    <source>
        <dbReference type="ARBA" id="ARBA00022598"/>
    </source>
</evidence>
<keyword evidence="10" id="KW-1185">Reference proteome</keyword>
<protein>
    <recommendedName>
        <fullName evidence="1">biotin carboxylase</fullName>
        <ecNumber evidence="1">6.3.4.14</ecNumber>
    </recommendedName>
</protein>
<keyword evidence="5" id="KW-0092">Biotin</keyword>
<dbReference type="Gene3D" id="3.30.470.20">
    <property type="entry name" value="ATP-grasp fold, B domain"/>
    <property type="match status" value="1"/>
</dbReference>
<evidence type="ECO:0000256" key="4">
    <source>
        <dbReference type="ARBA" id="ARBA00022840"/>
    </source>
</evidence>
<evidence type="ECO:0000256" key="6">
    <source>
        <dbReference type="PROSITE-ProRule" id="PRU00409"/>
    </source>
</evidence>
<dbReference type="SUPFAM" id="SSF56059">
    <property type="entry name" value="Glutathione synthetase ATP-binding domain-like"/>
    <property type="match status" value="1"/>
</dbReference>
<dbReference type="InterPro" id="IPR005481">
    <property type="entry name" value="BC-like_N"/>
</dbReference>
<dbReference type="Proteomes" id="UP001551675">
    <property type="component" value="Unassembled WGS sequence"/>
</dbReference>
<sequence length="445" mass="48356">MFNSLLIANRGEIAVRVIRTAKRLGIRTVAVFSDADASARHVEEADTAVRIGPSPVARSYLDVDAILAAASASGADAIHPGYGFLSENADFARRVQAAGLAWIGPSPDRIAEMGDKIRARNLMASYGVPVSRGTSQALADAAAARAEATRIGYPLMVKAAGGGGGIGMTVVRHEADLDSAFQTARGRAERMFGSADILLEQYIEPARHVEVQILGLNDGRVLVLGERDCSMQRRFQKVIEETPCRGISDDLRERMLAASRRAGESLGYRGAGTLEYLVDPRTEQFVFLEMNTRLQVEHPVTELVTGMDLVEAQLLVAAHEDGELAEPARENHAIELRIYAEDPVRMLPSPGRLEQWKEPVGEHIRIDSGYRAGDEVSPYYDPLLAKLCTVAASRAAAIKRARQAVGEFSVTGVKTNLPLLHRVLEDDAFMRGDFDTRTLARIAEG</sequence>
<keyword evidence="2" id="KW-0436">Ligase</keyword>
<dbReference type="InterPro" id="IPR011761">
    <property type="entry name" value="ATP-grasp"/>
</dbReference>
<proteinExistence type="predicted"/>
<dbReference type="InterPro" id="IPR005482">
    <property type="entry name" value="Biotin_COase_C"/>
</dbReference>
<dbReference type="RefSeq" id="WP_358142024.1">
    <property type="nucleotide sequence ID" value="NZ_JBFALK010000037.1"/>
</dbReference>
<keyword evidence="4 6" id="KW-0067">ATP-binding</keyword>
<reference evidence="9 10" key="1">
    <citation type="submission" date="2024-06" db="EMBL/GenBank/DDBJ databases">
        <title>The Natural Products Discovery Center: Release of the First 8490 Sequenced Strains for Exploring Actinobacteria Biosynthetic Diversity.</title>
        <authorList>
            <person name="Kalkreuter E."/>
            <person name="Kautsar S.A."/>
            <person name="Yang D."/>
            <person name="Bader C.D."/>
            <person name="Teijaro C.N."/>
            <person name="Fluegel L."/>
            <person name="Davis C.M."/>
            <person name="Simpson J.R."/>
            <person name="Lauterbach L."/>
            <person name="Steele A.D."/>
            <person name="Gui C."/>
            <person name="Meng S."/>
            <person name="Li G."/>
            <person name="Viehrig K."/>
            <person name="Ye F."/>
            <person name="Su P."/>
            <person name="Kiefer A.F."/>
            <person name="Nichols A."/>
            <person name="Cepeda A.J."/>
            <person name="Yan W."/>
            <person name="Fan B."/>
            <person name="Jiang Y."/>
            <person name="Adhikari A."/>
            <person name="Zheng C.-J."/>
            <person name="Schuster L."/>
            <person name="Cowan T.M."/>
            <person name="Smanski M.J."/>
            <person name="Chevrette M.G."/>
            <person name="De Carvalho L.P.S."/>
            <person name="Shen B."/>
        </authorList>
    </citation>
    <scope>NUCLEOTIDE SEQUENCE [LARGE SCALE GENOMIC DNA]</scope>
    <source>
        <strain evidence="9 10">NPDC050100</strain>
    </source>
</reference>
<organism evidence="9 10">
    <name type="scientific">Microtetraspora glauca</name>
    <dbReference type="NCBI Taxonomy" id="1996"/>
    <lineage>
        <taxon>Bacteria</taxon>
        <taxon>Bacillati</taxon>
        <taxon>Actinomycetota</taxon>
        <taxon>Actinomycetes</taxon>
        <taxon>Streptosporangiales</taxon>
        <taxon>Streptosporangiaceae</taxon>
        <taxon>Microtetraspora</taxon>
    </lineage>
</organism>
<dbReference type="InterPro" id="IPR005479">
    <property type="entry name" value="CPAse_ATP-bd"/>
</dbReference>
<dbReference type="SMART" id="SM01209">
    <property type="entry name" value="GARS_A"/>
    <property type="match status" value="1"/>
</dbReference>
<evidence type="ECO:0000313" key="9">
    <source>
        <dbReference type="EMBL" id="MEV0974900.1"/>
    </source>
</evidence>
<evidence type="ECO:0000256" key="3">
    <source>
        <dbReference type="ARBA" id="ARBA00022741"/>
    </source>
</evidence>
<evidence type="ECO:0000313" key="10">
    <source>
        <dbReference type="Proteomes" id="UP001551675"/>
    </source>
</evidence>
<feature type="domain" description="ATP-grasp" evidence="7">
    <location>
        <begin position="120"/>
        <end position="318"/>
    </location>
</feature>
<dbReference type="PANTHER" id="PTHR18866">
    <property type="entry name" value="CARBOXYLASE:PYRUVATE/ACETYL-COA/PROPIONYL-COA CARBOXYLASE"/>
    <property type="match status" value="1"/>
</dbReference>
<dbReference type="SUPFAM" id="SSF52440">
    <property type="entry name" value="PreATP-grasp domain"/>
    <property type="match status" value="1"/>
</dbReference>
<dbReference type="PROSITE" id="PS00867">
    <property type="entry name" value="CPSASE_2"/>
    <property type="match status" value="1"/>
</dbReference>
<dbReference type="Pfam" id="PF02785">
    <property type="entry name" value="Biotin_carb_C"/>
    <property type="match status" value="1"/>
</dbReference>
<evidence type="ECO:0000256" key="5">
    <source>
        <dbReference type="ARBA" id="ARBA00023267"/>
    </source>
</evidence>
<dbReference type="EMBL" id="JBFALK010000037">
    <property type="protein sequence ID" value="MEV0974900.1"/>
    <property type="molecule type" value="Genomic_DNA"/>
</dbReference>
<dbReference type="PROSITE" id="PS50975">
    <property type="entry name" value="ATP_GRASP"/>
    <property type="match status" value="1"/>
</dbReference>
<gene>
    <name evidence="9" type="ORF">AB0I59_40460</name>
</gene>
<dbReference type="Pfam" id="PF02786">
    <property type="entry name" value="CPSase_L_D2"/>
    <property type="match status" value="1"/>
</dbReference>
<feature type="domain" description="Biotin carboxylation" evidence="8">
    <location>
        <begin position="1"/>
        <end position="444"/>
    </location>
</feature>
<name>A0ABV3GTE0_MICGL</name>
<keyword evidence="3 6" id="KW-0547">Nucleotide-binding</keyword>
<dbReference type="PROSITE" id="PS50979">
    <property type="entry name" value="BC"/>
    <property type="match status" value="1"/>
</dbReference>
<evidence type="ECO:0000259" key="8">
    <source>
        <dbReference type="PROSITE" id="PS50979"/>
    </source>
</evidence>
<dbReference type="Pfam" id="PF00289">
    <property type="entry name" value="Biotin_carb_N"/>
    <property type="match status" value="1"/>
</dbReference>
<dbReference type="PANTHER" id="PTHR18866:SF33">
    <property type="entry name" value="METHYLCROTONOYL-COA CARBOXYLASE SUBUNIT ALPHA, MITOCHONDRIAL-RELATED"/>
    <property type="match status" value="1"/>
</dbReference>
<accession>A0ABV3GTE0</accession>
<comment type="caution">
    <text evidence="9">The sequence shown here is derived from an EMBL/GenBank/DDBJ whole genome shotgun (WGS) entry which is preliminary data.</text>
</comment>
<dbReference type="SMART" id="SM00878">
    <property type="entry name" value="Biotin_carb_C"/>
    <property type="match status" value="1"/>
</dbReference>
<dbReference type="SUPFAM" id="SSF51246">
    <property type="entry name" value="Rudiment single hybrid motif"/>
    <property type="match status" value="1"/>
</dbReference>